<proteinExistence type="predicted"/>
<sequence>MEAFLFLLGLLRSSLCPRLTTPLGSSIMRTSSAWLPESIGATEMSRTARNLPQLFRCSFSSRKKFHTKRLKTSRGAKMVTMRSEWMTPSSVRDTDKVQPKRRARSVRMAK</sequence>
<accession>A0A6B0UJA0</accession>
<dbReference type="AlphaFoldDB" id="A0A6B0UJA0"/>
<feature type="region of interest" description="Disordered" evidence="1">
    <location>
        <begin position="85"/>
        <end position="110"/>
    </location>
</feature>
<evidence type="ECO:0000313" key="3">
    <source>
        <dbReference type="EMBL" id="MXU89747.1"/>
    </source>
</evidence>
<dbReference type="EMBL" id="GIFC01007664">
    <property type="protein sequence ID" value="MXU89747.1"/>
    <property type="molecule type" value="Transcribed_RNA"/>
</dbReference>
<organism evidence="3">
    <name type="scientific">Ixodes ricinus</name>
    <name type="common">Common tick</name>
    <name type="synonym">Acarus ricinus</name>
    <dbReference type="NCBI Taxonomy" id="34613"/>
    <lineage>
        <taxon>Eukaryota</taxon>
        <taxon>Metazoa</taxon>
        <taxon>Ecdysozoa</taxon>
        <taxon>Arthropoda</taxon>
        <taxon>Chelicerata</taxon>
        <taxon>Arachnida</taxon>
        <taxon>Acari</taxon>
        <taxon>Parasitiformes</taxon>
        <taxon>Ixodida</taxon>
        <taxon>Ixodoidea</taxon>
        <taxon>Ixodidae</taxon>
        <taxon>Ixodinae</taxon>
        <taxon>Ixodes</taxon>
    </lineage>
</organism>
<feature type="compositionally biased region" description="Basic residues" evidence="1">
    <location>
        <begin position="99"/>
        <end position="110"/>
    </location>
</feature>
<evidence type="ECO:0000256" key="2">
    <source>
        <dbReference type="SAM" id="SignalP"/>
    </source>
</evidence>
<protein>
    <submittedName>
        <fullName evidence="3">Putative secreted protein</fullName>
    </submittedName>
</protein>
<feature type="signal peptide" evidence="2">
    <location>
        <begin position="1"/>
        <end position="16"/>
    </location>
</feature>
<feature type="chain" id="PRO_5025548838" evidence="2">
    <location>
        <begin position="17"/>
        <end position="110"/>
    </location>
</feature>
<keyword evidence="2" id="KW-0732">Signal</keyword>
<evidence type="ECO:0000256" key="1">
    <source>
        <dbReference type="SAM" id="MobiDB-lite"/>
    </source>
</evidence>
<name>A0A6B0UJA0_IXORI</name>
<reference evidence="3" key="1">
    <citation type="submission" date="2019-12" db="EMBL/GenBank/DDBJ databases">
        <title>An insight into the sialome of adult female Ixodes ricinus ticks feeding for 6 days.</title>
        <authorList>
            <person name="Perner J."/>
            <person name="Ribeiro J.M.C."/>
        </authorList>
    </citation>
    <scope>NUCLEOTIDE SEQUENCE</scope>
    <source>
        <strain evidence="3">Semi-engorged</strain>
        <tissue evidence="3">Salivary glands</tissue>
    </source>
</reference>